<protein>
    <submittedName>
        <fullName evidence="6">LrgB family protein</fullName>
    </submittedName>
</protein>
<keyword evidence="4 5" id="KW-0472">Membrane</keyword>
<dbReference type="PANTHER" id="PTHR30249:SF16">
    <property type="entry name" value="INNER MEMBRANE PROTEIN"/>
    <property type="match status" value="1"/>
</dbReference>
<proteinExistence type="predicted"/>
<feature type="transmembrane region" description="Helical" evidence="5">
    <location>
        <begin position="154"/>
        <end position="174"/>
    </location>
</feature>
<evidence type="ECO:0000256" key="2">
    <source>
        <dbReference type="ARBA" id="ARBA00022692"/>
    </source>
</evidence>
<dbReference type="Proteomes" id="UP001320170">
    <property type="component" value="Unassembled WGS sequence"/>
</dbReference>
<keyword evidence="2 5" id="KW-0812">Transmembrane</keyword>
<evidence type="ECO:0000313" key="6">
    <source>
        <dbReference type="EMBL" id="MCE3532036.1"/>
    </source>
</evidence>
<keyword evidence="3 5" id="KW-1133">Transmembrane helix</keyword>
<organism evidence="6 7">
    <name type="scientific">Legionella resiliens</name>
    <dbReference type="NCBI Taxonomy" id="2905958"/>
    <lineage>
        <taxon>Bacteria</taxon>
        <taxon>Pseudomonadati</taxon>
        <taxon>Pseudomonadota</taxon>
        <taxon>Gammaproteobacteria</taxon>
        <taxon>Legionellales</taxon>
        <taxon>Legionellaceae</taxon>
        <taxon>Legionella</taxon>
    </lineage>
</organism>
<keyword evidence="7" id="KW-1185">Reference proteome</keyword>
<dbReference type="PANTHER" id="PTHR30249">
    <property type="entry name" value="PUTATIVE SEROTONIN TRANSPORTER"/>
    <property type="match status" value="1"/>
</dbReference>
<reference evidence="6 7" key="1">
    <citation type="journal article" date="2024" name="Pathogens">
        <title>Characterization of a Novel Species of Legionella Isolated from a Healthcare Facility: Legionella resiliens sp. nov.</title>
        <authorList>
            <person name="Cristino S."/>
            <person name="Pascale M.R."/>
            <person name="Marino F."/>
            <person name="Derelitto C."/>
            <person name="Salaris S."/>
            <person name="Orsini M."/>
            <person name="Squarzoni S."/>
            <person name="Grottola A."/>
            <person name="Girolamini L."/>
        </authorList>
    </citation>
    <scope>NUCLEOTIDE SEQUENCE [LARGE SCALE GENOMIC DNA]</scope>
    <source>
        <strain evidence="6 7">8cVS16</strain>
    </source>
</reference>
<dbReference type="RefSeq" id="WP_182351877.1">
    <property type="nucleotide sequence ID" value="NZ_JAJSPM010000005.1"/>
</dbReference>
<feature type="transmembrane region" description="Helical" evidence="5">
    <location>
        <begin position="34"/>
        <end position="57"/>
    </location>
</feature>
<evidence type="ECO:0000256" key="4">
    <source>
        <dbReference type="ARBA" id="ARBA00023136"/>
    </source>
</evidence>
<accession>A0ABS8WZW2</accession>
<feature type="transmembrane region" description="Helical" evidence="5">
    <location>
        <begin position="6"/>
        <end position="27"/>
    </location>
</feature>
<evidence type="ECO:0000256" key="1">
    <source>
        <dbReference type="ARBA" id="ARBA00004141"/>
    </source>
</evidence>
<dbReference type="InterPro" id="IPR007300">
    <property type="entry name" value="CidB/LrgB"/>
</dbReference>
<comment type="subcellular location">
    <subcellularLocation>
        <location evidence="1">Membrane</location>
        <topology evidence="1">Multi-pass membrane protein</topology>
    </subcellularLocation>
</comment>
<name>A0ABS8WZW2_9GAMM</name>
<evidence type="ECO:0000313" key="7">
    <source>
        <dbReference type="Proteomes" id="UP001320170"/>
    </source>
</evidence>
<sequence length="235" mass="25491">MLSPILFKPVAPALFWSFITISLYFITKNLYRRWSFFGLMPLILTPVIIAGLILLLHVSYQDYAHGTQWLAQIIGPITVAFAIPIYEKHALIRQHWLVLLVGVLVGSFTAILSSWSLAILVGLDENIRLSLLPRSISTPFALEVSHNIGGLPELTAIFVAITGILGAIMGESILKRFSFHSTLARGALLGAGAHAAGTAQAHKIGHDEGAIASLVMILSGLLNVLLLPMMSHLLK</sequence>
<feature type="transmembrane region" description="Helical" evidence="5">
    <location>
        <begin position="69"/>
        <end position="86"/>
    </location>
</feature>
<comment type="caution">
    <text evidence="6">The sequence shown here is derived from an EMBL/GenBank/DDBJ whole genome shotgun (WGS) entry which is preliminary data.</text>
</comment>
<dbReference type="Pfam" id="PF04172">
    <property type="entry name" value="LrgB"/>
    <property type="match status" value="1"/>
</dbReference>
<gene>
    <name evidence="6" type="ORF">LXO92_06580</name>
</gene>
<dbReference type="EMBL" id="JAJTND010000004">
    <property type="protein sequence ID" value="MCE3532036.1"/>
    <property type="molecule type" value="Genomic_DNA"/>
</dbReference>
<evidence type="ECO:0000256" key="3">
    <source>
        <dbReference type="ARBA" id="ARBA00022989"/>
    </source>
</evidence>
<evidence type="ECO:0000256" key="5">
    <source>
        <dbReference type="SAM" id="Phobius"/>
    </source>
</evidence>
<feature type="transmembrane region" description="Helical" evidence="5">
    <location>
        <begin position="98"/>
        <end position="123"/>
    </location>
</feature>
<feature type="transmembrane region" description="Helical" evidence="5">
    <location>
        <begin position="210"/>
        <end position="230"/>
    </location>
</feature>